<feature type="compositionally biased region" description="Basic and acidic residues" evidence="5">
    <location>
        <begin position="351"/>
        <end position="373"/>
    </location>
</feature>
<feature type="compositionally biased region" description="Low complexity" evidence="5">
    <location>
        <begin position="901"/>
        <end position="913"/>
    </location>
</feature>
<evidence type="ECO:0000313" key="9">
    <source>
        <dbReference type="EMBL" id="KAJ9134418.1"/>
    </source>
</evidence>
<feature type="compositionally biased region" description="Low complexity" evidence="5">
    <location>
        <begin position="818"/>
        <end position="831"/>
    </location>
</feature>
<dbReference type="PANTHER" id="PTHR39469:SF1">
    <property type="entry name" value="DUF4203 DOMAIN-CONTAINING PROTEIN"/>
    <property type="match status" value="1"/>
</dbReference>
<accession>A0AA38RL29</accession>
<feature type="transmembrane region" description="Helical" evidence="6">
    <location>
        <begin position="187"/>
        <end position="205"/>
    </location>
</feature>
<feature type="chain" id="PRO_5041384270" evidence="7">
    <location>
        <begin position="24"/>
        <end position="1178"/>
    </location>
</feature>
<evidence type="ECO:0000256" key="2">
    <source>
        <dbReference type="ARBA" id="ARBA00022692"/>
    </source>
</evidence>
<comment type="subcellular location">
    <subcellularLocation>
        <location evidence="1">Membrane</location>
        <topology evidence="1">Multi-pass membrane protein</topology>
    </subcellularLocation>
</comment>
<feature type="compositionally biased region" description="Basic and acidic residues" evidence="5">
    <location>
        <begin position="387"/>
        <end position="398"/>
    </location>
</feature>
<feature type="transmembrane region" description="Helical" evidence="6">
    <location>
        <begin position="264"/>
        <end position="282"/>
    </location>
</feature>
<keyword evidence="10" id="KW-1185">Reference proteome</keyword>
<sequence>MIPRSSTVWALLCLYLLFDLAAAGLLPRDDPVPTVTGVTTTSEEDGTRSTTPTTSVLIQTSSANPTDSSSSVTSTASISTTLAATASTTVSSASSLSTGIDGTGSLNETLFNTTIPAGQLPIQPRVTPGWGVAGVILLGCGAVYALIGMKKQWLHTFFSTAFLASLSTAVLIVYVMPVPVSNGVQGAYVVAVVCTGVVLGGAAIIFKEITECMGCVLGGFCLSMWLLTLREGGLIQNTSGKIVLIACFSAGTPILYFSHYTRQYALIGCIAFGGATATVLGIDCLSRAGLKEFWAYIWDLNDNIFPLGTVTYPLTKGIRVELAATIIICLAGIISQLKLWRVIQERRAKRDAKRAEDRRQLDEEEEQVGRQIEEANAQDRGQWEAVYGERNRDARDLESSADSGVGDMSSEKRLRHNSHGTATTGTRRTSDIAEPIEMADFPTSEQVPAVPPKPKAAAQMVMGKSEKDGAVTVRVAVDEVPNGEKSPSLEEQRKTWVIGGDGEARQVVTSVRNSLKSVPTSPIPSIVPLPFRIPEGQPEDDDGERSSVATFADEDGEVLAGAQSKRSSFAKRLSVGSTELLRRLSKKSSDMLDGSELRQRESEEDLVVPKVTNDDNESLAATIDGMSSIGDDLASIHGTARPESIEIKATLGGQEQPDSSSLEPPHDAEVTGDRPVSMSGTMSADVVRPRRSEEPKDAQSLAQEPRLSVEVTQKVADGSRDLADELKAKSVASVGSSRASLTKERLPQSLSRVAMSYRTNEWAKHLSTADAPAMEDLDVHEDQGQAPAAEKVAEAPAPVKIEELQQTAENGAPPPALPRSAASASAYPTSPTILTRANSQSSAVESVHAGVLPSQSQGRNGLNPPSPTSGLPGPHPRPGRRTSNIIAEPIAEEGDYEPTTSSSAPSISSGRNSMSAPSNSFEPGVLNRPPVPGVVSYSSPQTLLGKREMLLRRVSGNSPPGSIQGMVVPPSSSHNSFSPVYARAPGASSASPGGIDADDLPLSQRRELIRQSSLLSSRPSSASMNQMGISGAPYSTVNATAVPFDSHQPQRSSTLPSAAVRDARLASFRQSVSADLRAGTPIIQSGTNGRETLLAGGGAFGFSSPTPLAATNRDAEVRQNIDMQRNILLSQREAEAQRREMERLQKEAGDRAFEERMRRGELLDVHREAMRRMQRGAR</sequence>
<feature type="compositionally biased region" description="Low complexity" evidence="5">
    <location>
        <begin position="984"/>
        <end position="994"/>
    </location>
</feature>
<dbReference type="Pfam" id="PF13886">
    <property type="entry name" value="TM7S3_TM198"/>
    <property type="match status" value="1"/>
</dbReference>
<feature type="region of interest" description="Disordered" evidence="5">
    <location>
        <begin position="478"/>
        <end position="497"/>
    </location>
</feature>
<protein>
    <submittedName>
        <fullName evidence="9">Sulfite exporter family protein</fullName>
    </submittedName>
</protein>
<comment type="caution">
    <text evidence="9">The sequence shown here is derived from an EMBL/GenBank/DDBJ whole genome shotgun (WGS) entry which is preliminary data.</text>
</comment>
<feature type="region of interest" description="Disordered" evidence="5">
    <location>
        <begin position="969"/>
        <end position="999"/>
    </location>
</feature>
<feature type="domain" description="TM7S3/TM198-like" evidence="8">
    <location>
        <begin position="134"/>
        <end position="337"/>
    </location>
</feature>
<keyword evidence="7" id="KW-0732">Signal</keyword>
<evidence type="ECO:0000256" key="1">
    <source>
        <dbReference type="ARBA" id="ARBA00004141"/>
    </source>
</evidence>
<evidence type="ECO:0000256" key="4">
    <source>
        <dbReference type="ARBA" id="ARBA00023136"/>
    </source>
</evidence>
<feature type="compositionally biased region" description="Polar residues" evidence="5">
    <location>
        <begin position="48"/>
        <end position="59"/>
    </location>
</feature>
<evidence type="ECO:0000256" key="7">
    <source>
        <dbReference type="SAM" id="SignalP"/>
    </source>
</evidence>
<feature type="transmembrane region" description="Helical" evidence="6">
    <location>
        <begin position="240"/>
        <end position="257"/>
    </location>
</feature>
<reference evidence="9" key="1">
    <citation type="submission" date="2022-07" db="EMBL/GenBank/DDBJ databases">
        <title>Fungi with potential for degradation of polypropylene.</title>
        <authorList>
            <person name="Gostincar C."/>
        </authorList>
    </citation>
    <scope>NUCLEOTIDE SEQUENCE</scope>
    <source>
        <strain evidence="9">EXF-13308</strain>
    </source>
</reference>
<feature type="transmembrane region" description="Helical" evidence="6">
    <location>
        <begin position="154"/>
        <end position="175"/>
    </location>
</feature>
<feature type="region of interest" description="Disordered" evidence="5">
    <location>
        <begin position="512"/>
        <end position="547"/>
    </location>
</feature>
<feature type="region of interest" description="Disordered" evidence="5">
    <location>
        <begin position="351"/>
        <end position="426"/>
    </location>
</feature>
<evidence type="ECO:0000256" key="6">
    <source>
        <dbReference type="SAM" id="Phobius"/>
    </source>
</evidence>
<feature type="compositionally biased region" description="Low complexity" evidence="5">
    <location>
        <begin position="32"/>
        <end position="41"/>
    </location>
</feature>
<evidence type="ECO:0000256" key="3">
    <source>
        <dbReference type="ARBA" id="ARBA00022989"/>
    </source>
</evidence>
<keyword evidence="4 6" id="KW-0472">Membrane</keyword>
<dbReference type="GO" id="GO:0016020">
    <property type="term" value="C:membrane"/>
    <property type="evidence" value="ECO:0007669"/>
    <property type="project" value="UniProtKB-SubCell"/>
</dbReference>
<feature type="compositionally biased region" description="Basic and acidic residues" evidence="5">
    <location>
        <begin position="687"/>
        <end position="697"/>
    </location>
</feature>
<organism evidence="9 10">
    <name type="scientific">Pleurostoma richardsiae</name>
    <dbReference type="NCBI Taxonomy" id="41990"/>
    <lineage>
        <taxon>Eukaryota</taxon>
        <taxon>Fungi</taxon>
        <taxon>Dikarya</taxon>
        <taxon>Ascomycota</taxon>
        <taxon>Pezizomycotina</taxon>
        <taxon>Sordariomycetes</taxon>
        <taxon>Sordariomycetidae</taxon>
        <taxon>Calosphaeriales</taxon>
        <taxon>Pleurostomataceae</taxon>
        <taxon>Pleurostoma</taxon>
    </lineage>
</organism>
<feature type="region of interest" description="Disordered" evidence="5">
    <location>
        <begin position="29"/>
        <end position="72"/>
    </location>
</feature>
<dbReference type="PANTHER" id="PTHR39469">
    <property type="entry name" value="CHROMOSOME 1, WHOLE GENOME SHOTGUN SEQUENCE"/>
    <property type="match status" value="1"/>
</dbReference>
<dbReference type="AlphaFoldDB" id="A0AA38RL29"/>
<feature type="compositionally biased region" description="Basic and acidic residues" evidence="5">
    <location>
        <begin position="587"/>
        <end position="601"/>
    </location>
</feature>
<dbReference type="EMBL" id="JANBVO010000043">
    <property type="protein sequence ID" value="KAJ9134418.1"/>
    <property type="molecule type" value="Genomic_DNA"/>
</dbReference>
<evidence type="ECO:0000313" key="10">
    <source>
        <dbReference type="Proteomes" id="UP001174694"/>
    </source>
</evidence>
<feature type="compositionally biased region" description="Polar residues" evidence="5">
    <location>
        <begin position="832"/>
        <end position="844"/>
    </location>
</feature>
<evidence type="ECO:0000259" key="8">
    <source>
        <dbReference type="Pfam" id="PF13886"/>
    </source>
</evidence>
<feature type="transmembrane region" description="Helical" evidence="6">
    <location>
        <begin position="129"/>
        <end position="147"/>
    </location>
</feature>
<keyword evidence="2 6" id="KW-0812">Transmembrane</keyword>
<feature type="region of interest" description="Disordered" evidence="5">
    <location>
        <begin position="773"/>
        <end position="933"/>
    </location>
</feature>
<feature type="compositionally biased region" description="Low complexity" evidence="5">
    <location>
        <begin position="786"/>
        <end position="799"/>
    </location>
</feature>
<feature type="signal peptide" evidence="7">
    <location>
        <begin position="1"/>
        <end position="23"/>
    </location>
</feature>
<gene>
    <name evidence="9" type="ORF">NKR23_g10119</name>
</gene>
<feature type="compositionally biased region" description="Low complexity" evidence="5">
    <location>
        <begin position="60"/>
        <end position="72"/>
    </location>
</feature>
<dbReference type="Proteomes" id="UP001174694">
    <property type="component" value="Unassembled WGS sequence"/>
</dbReference>
<proteinExistence type="predicted"/>
<keyword evidence="3 6" id="KW-1133">Transmembrane helix</keyword>
<feature type="region of interest" description="Disordered" evidence="5">
    <location>
        <begin position="583"/>
        <end position="709"/>
    </location>
</feature>
<evidence type="ECO:0000256" key="5">
    <source>
        <dbReference type="SAM" id="MobiDB-lite"/>
    </source>
</evidence>
<feature type="transmembrane region" description="Helical" evidence="6">
    <location>
        <begin position="212"/>
        <end position="228"/>
    </location>
</feature>
<name>A0AA38RL29_9PEZI</name>
<dbReference type="InterPro" id="IPR025256">
    <property type="entry name" value="TM7S3/TM198-like_dom"/>
</dbReference>